<dbReference type="Pfam" id="PF22440">
    <property type="entry name" value="SirC_C"/>
    <property type="match status" value="1"/>
</dbReference>
<dbReference type="AlphaFoldDB" id="A0A1H4HI67"/>
<gene>
    <name evidence="8" type="ORF">SAMN05421743_1316</name>
</gene>
<keyword evidence="5" id="KW-0627">Porphyrin biosynthesis</keyword>
<dbReference type="GO" id="GO:0043115">
    <property type="term" value="F:precorrin-2 dehydrogenase activity"/>
    <property type="evidence" value="ECO:0007669"/>
    <property type="project" value="UniProtKB-EC"/>
</dbReference>
<name>A0A1H4HI67_9BACI</name>
<dbReference type="InterPro" id="IPR036291">
    <property type="entry name" value="NAD(P)-bd_dom_sf"/>
</dbReference>
<comment type="pathway">
    <text evidence="1">Porphyrin-containing compound metabolism; siroheme biosynthesis; sirohydrochlorin from precorrin-2: step 1/1.</text>
</comment>
<dbReference type="SUPFAM" id="SSF51735">
    <property type="entry name" value="NAD(P)-binding Rossmann-fold domains"/>
    <property type="match status" value="1"/>
</dbReference>
<dbReference type="Pfam" id="PF13241">
    <property type="entry name" value="NAD_binding_7"/>
    <property type="match status" value="1"/>
</dbReference>
<dbReference type="PANTHER" id="PTHR35330">
    <property type="entry name" value="SIROHEME BIOSYNTHESIS PROTEIN MET8"/>
    <property type="match status" value="1"/>
</dbReference>
<dbReference type="InterPro" id="IPR042518">
    <property type="entry name" value="SirC_C"/>
</dbReference>
<evidence type="ECO:0000256" key="6">
    <source>
        <dbReference type="ARBA" id="ARBA00047561"/>
    </source>
</evidence>
<keyword evidence="3" id="KW-0560">Oxidoreductase</keyword>
<dbReference type="SUPFAM" id="SSF75615">
    <property type="entry name" value="Siroheme synthase middle domains-like"/>
    <property type="match status" value="1"/>
</dbReference>
<evidence type="ECO:0000259" key="7">
    <source>
        <dbReference type="Pfam" id="PF14824"/>
    </source>
</evidence>
<dbReference type="Gene3D" id="1.10.8.610">
    <property type="entry name" value="SirC, precorrin-2 dehydrogenase, C-terminal helical domain-like"/>
    <property type="match status" value="1"/>
</dbReference>
<organism evidence="8 9">
    <name type="scientific">Thalassobacillus cyri</name>
    <dbReference type="NCBI Taxonomy" id="571932"/>
    <lineage>
        <taxon>Bacteria</taxon>
        <taxon>Bacillati</taxon>
        <taxon>Bacillota</taxon>
        <taxon>Bacilli</taxon>
        <taxon>Bacillales</taxon>
        <taxon>Bacillaceae</taxon>
        <taxon>Thalassobacillus</taxon>
    </lineage>
</organism>
<dbReference type="RefSeq" id="WP_093046958.1">
    <property type="nucleotide sequence ID" value="NZ_FNQR01000031.1"/>
</dbReference>
<protein>
    <recommendedName>
        <fullName evidence="2">precorrin-2 dehydrogenase</fullName>
        <ecNumber evidence="2">1.3.1.76</ecNumber>
    </recommendedName>
</protein>
<evidence type="ECO:0000256" key="3">
    <source>
        <dbReference type="ARBA" id="ARBA00023002"/>
    </source>
</evidence>
<dbReference type="OrthoDB" id="9773765at2"/>
<dbReference type="InterPro" id="IPR028281">
    <property type="entry name" value="Sirohaem_synthase_central"/>
</dbReference>
<dbReference type="UniPathway" id="UPA00262">
    <property type="reaction ID" value="UER00222"/>
</dbReference>
<dbReference type="Proteomes" id="UP000198584">
    <property type="component" value="Unassembled WGS sequence"/>
</dbReference>
<evidence type="ECO:0000313" key="9">
    <source>
        <dbReference type="Proteomes" id="UP000198584"/>
    </source>
</evidence>
<evidence type="ECO:0000256" key="5">
    <source>
        <dbReference type="ARBA" id="ARBA00023244"/>
    </source>
</evidence>
<dbReference type="EC" id="1.3.1.76" evidence="2"/>
<keyword evidence="4" id="KW-0520">NAD</keyword>
<feature type="domain" description="Siroheme synthase central" evidence="7">
    <location>
        <begin position="128"/>
        <end position="155"/>
    </location>
</feature>
<accession>A0A1H4HI67</accession>
<reference evidence="8 9" key="1">
    <citation type="submission" date="2016-10" db="EMBL/GenBank/DDBJ databases">
        <authorList>
            <person name="de Groot N.N."/>
        </authorList>
    </citation>
    <scope>NUCLEOTIDE SEQUENCE [LARGE SCALE GENOMIC DNA]</scope>
    <source>
        <strain evidence="8 9">CCM7597</strain>
    </source>
</reference>
<dbReference type="GO" id="GO:0019354">
    <property type="term" value="P:siroheme biosynthetic process"/>
    <property type="evidence" value="ECO:0007669"/>
    <property type="project" value="UniProtKB-UniPathway"/>
</dbReference>
<evidence type="ECO:0000256" key="4">
    <source>
        <dbReference type="ARBA" id="ARBA00023027"/>
    </source>
</evidence>
<dbReference type="Pfam" id="PF14824">
    <property type="entry name" value="Sirohm_synth_M"/>
    <property type="match status" value="1"/>
</dbReference>
<comment type="catalytic activity">
    <reaction evidence="6">
        <text>precorrin-2 + NAD(+) = sirohydrochlorin + NADH + 2 H(+)</text>
        <dbReference type="Rhea" id="RHEA:15613"/>
        <dbReference type="ChEBI" id="CHEBI:15378"/>
        <dbReference type="ChEBI" id="CHEBI:57540"/>
        <dbReference type="ChEBI" id="CHEBI:57945"/>
        <dbReference type="ChEBI" id="CHEBI:58351"/>
        <dbReference type="ChEBI" id="CHEBI:58827"/>
        <dbReference type="EC" id="1.3.1.76"/>
    </reaction>
</comment>
<proteinExistence type="predicted"/>
<evidence type="ECO:0000313" key="8">
    <source>
        <dbReference type="EMBL" id="SEB21120.1"/>
    </source>
</evidence>
<dbReference type="Gene3D" id="3.40.50.720">
    <property type="entry name" value="NAD(P)-binding Rossmann-like Domain"/>
    <property type="match status" value="1"/>
</dbReference>
<dbReference type="PANTHER" id="PTHR35330:SF1">
    <property type="entry name" value="SIROHEME BIOSYNTHESIS PROTEIN MET8"/>
    <property type="match status" value="1"/>
</dbReference>
<keyword evidence="9" id="KW-1185">Reference proteome</keyword>
<dbReference type="EMBL" id="FNQR01000031">
    <property type="protein sequence ID" value="SEB21120.1"/>
    <property type="molecule type" value="Genomic_DNA"/>
</dbReference>
<dbReference type="GO" id="GO:0004325">
    <property type="term" value="F:ferrochelatase activity"/>
    <property type="evidence" value="ECO:0007669"/>
    <property type="project" value="InterPro"/>
</dbReference>
<dbReference type="NCBIfam" id="TIGR01470">
    <property type="entry name" value="cysG_Nterm"/>
    <property type="match status" value="1"/>
</dbReference>
<dbReference type="STRING" id="571932.SAMN05421743_1316"/>
<evidence type="ECO:0000256" key="2">
    <source>
        <dbReference type="ARBA" id="ARBA00012400"/>
    </source>
</evidence>
<dbReference type="NCBIfam" id="NF005222">
    <property type="entry name" value="PRK06718.1"/>
    <property type="match status" value="1"/>
</dbReference>
<sequence length="219" mass="24497">MRNKFAEQQGVNFQPLMIDFESRQVIIIGGGKVAAKRARTLLQSGAVITVISPALEVEIQEMWRQNKVNWEKKPFQSGDLKGAFMAVVATDDPSVNLSVLQSSSDVPLVNAATEAGEGNVQFPAFLTRGKLTIAVTTHGASPMLTSRIKEELENQFESDYETYVDFLYECRQLIKNSPLTKQEKSQFLHELLDEAFMSEEKQQQTILWLKRLAEGGGEV</sequence>
<dbReference type="InterPro" id="IPR006367">
    <property type="entry name" value="Sirohaem_synthase_N"/>
</dbReference>
<dbReference type="InterPro" id="IPR028161">
    <property type="entry name" value="Met8-like"/>
</dbReference>
<evidence type="ECO:0000256" key="1">
    <source>
        <dbReference type="ARBA" id="ARBA00005010"/>
    </source>
</evidence>